<evidence type="ECO:0000256" key="1">
    <source>
        <dbReference type="SAM" id="MobiDB-lite"/>
    </source>
</evidence>
<proteinExistence type="predicted"/>
<evidence type="ECO:0000259" key="2">
    <source>
        <dbReference type="Pfam" id="PF07484"/>
    </source>
</evidence>
<sequence>MTEHLIPVGVPLPWPGAVPPAGWLSCDGAAFDKAHFPQLAQAYPSGKLPDLRGEFIRGWDNGRGVDHGRAVLSWQGHEFLSHNHISPTADNSPPGSGILEVPGQTSANHQGYDYAPSAPTSSTGGNETRPRNVSFNYIVRAA</sequence>
<reference evidence="3 4" key="1">
    <citation type="submission" date="2020-12" db="EMBL/GenBank/DDBJ databases">
        <authorList>
            <person name="Mcmullen J.G."/>
        </authorList>
    </citation>
    <scope>NUCLEOTIDE SEQUENCE [LARGE SCALE GENOMIC DNA]</scope>
    <source>
        <strain evidence="3 4">JGM97</strain>
    </source>
</reference>
<dbReference type="SUPFAM" id="SSF88874">
    <property type="entry name" value="Receptor-binding domain of short tail fibre protein gp12"/>
    <property type="match status" value="1"/>
</dbReference>
<evidence type="ECO:0000313" key="3">
    <source>
        <dbReference type="EMBL" id="MBS0969004.1"/>
    </source>
</evidence>
<keyword evidence="4" id="KW-1185">Reference proteome</keyword>
<gene>
    <name evidence="3" type="ORF">JK232_08855</name>
</gene>
<comment type="caution">
    <text evidence="3">The sequence shown here is derived from an EMBL/GenBank/DDBJ whole genome shotgun (WGS) entry which is preliminary data.</text>
</comment>
<dbReference type="EMBL" id="JAERKB010000005">
    <property type="protein sequence ID" value="MBS0969004.1"/>
    <property type="molecule type" value="Genomic_DNA"/>
</dbReference>
<feature type="region of interest" description="Disordered" evidence="1">
    <location>
        <begin position="83"/>
        <end position="135"/>
    </location>
</feature>
<evidence type="ECO:0000313" key="4">
    <source>
        <dbReference type="Proteomes" id="UP000680634"/>
    </source>
</evidence>
<dbReference type="PANTHER" id="PTHR35191">
    <property type="entry name" value="PROPHAGE SIDE TAIL FIBER PROTEIN HOMOLOG STFQ-RELATED"/>
    <property type="match status" value="1"/>
</dbReference>
<dbReference type="Gene3D" id="3.90.1340.10">
    <property type="entry name" value="Phage tail collar domain"/>
    <property type="match status" value="1"/>
</dbReference>
<reference evidence="4" key="2">
    <citation type="submission" date="2023-07" db="EMBL/GenBank/DDBJ databases">
        <title>Genome-inferred correspondence between phylogeny and metabolic traits in the wild Drosophila gut microbiome.</title>
        <authorList>
            <person name="Bueno E."/>
            <person name="Blow F."/>
            <person name="Douglas A.E."/>
        </authorList>
    </citation>
    <scope>NUCLEOTIDE SEQUENCE [LARGE SCALE GENOMIC DNA]</scope>
    <source>
        <strain evidence="4">JGM97</strain>
    </source>
</reference>
<dbReference type="InterPro" id="IPR011083">
    <property type="entry name" value="Phage_tail_collar_dom"/>
</dbReference>
<feature type="compositionally biased region" description="Polar residues" evidence="1">
    <location>
        <begin position="83"/>
        <end position="94"/>
    </location>
</feature>
<feature type="domain" description="Phage tail collar" evidence="2">
    <location>
        <begin position="9"/>
        <end position="56"/>
    </location>
</feature>
<feature type="compositionally biased region" description="Polar residues" evidence="1">
    <location>
        <begin position="118"/>
        <end position="135"/>
    </location>
</feature>
<dbReference type="PANTHER" id="PTHR35191:SF1">
    <property type="entry name" value="PROPHAGE SIDE TAIL FIBER PROTEIN HOMOLOG STFQ-RELATED"/>
    <property type="match status" value="1"/>
</dbReference>
<name>A0ABS5JGM3_9GAMM</name>
<protein>
    <submittedName>
        <fullName evidence="3">Tail fiber protein</fullName>
    </submittedName>
</protein>
<dbReference type="InterPro" id="IPR051934">
    <property type="entry name" value="Phage_Tail_Fiber_Structural"/>
</dbReference>
<accession>A0ABS5JGM3</accession>
<dbReference type="Pfam" id="PF07484">
    <property type="entry name" value="Collar"/>
    <property type="match status" value="1"/>
</dbReference>
<dbReference type="InterPro" id="IPR037053">
    <property type="entry name" value="Phage_tail_collar_dom_sf"/>
</dbReference>
<organism evidence="3 4">
    <name type="scientific">Nissabacter archeti</name>
    <dbReference type="NCBI Taxonomy" id="1917880"/>
    <lineage>
        <taxon>Bacteria</taxon>
        <taxon>Pseudomonadati</taxon>
        <taxon>Pseudomonadota</taxon>
        <taxon>Gammaproteobacteria</taxon>
        <taxon>Enterobacterales</taxon>
        <taxon>Yersiniaceae</taxon>
        <taxon>Nissabacter</taxon>
    </lineage>
</organism>
<dbReference type="Proteomes" id="UP000680634">
    <property type="component" value="Unassembled WGS sequence"/>
</dbReference>